<reference evidence="9 10" key="1">
    <citation type="submission" date="2019-03" db="EMBL/GenBank/DDBJ databases">
        <title>Genomic Encyclopedia of Type Strains, Phase IV (KMG-IV): sequencing the most valuable type-strain genomes for metagenomic binning, comparative biology and taxonomic classification.</title>
        <authorList>
            <person name="Goeker M."/>
        </authorList>
    </citation>
    <scope>NUCLEOTIDE SEQUENCE [LARGE SCALE GENOMIC DNA]</scope>
    <source>
        <strain evidence="9 10">DSM 29489</strain>
    </source>
</reference>
<sequence length="280" mass="31838">MKKKDPIISKIVLHIALIFLCFVVAFPFLWMLTNSIKTKDEIWRMPPSMFPEIAQWNNYKEVFSDGMFLRYIWNSSYTAVICTIIVLVNSALFAYALTYIHFKGKKVLFALIMATYIMPSAATHIPSYMILSKAGLMNTHAGYIISCSASIFNIFFFMTAFSRINTSIINAAKVDGAGHWQIFWRIVVPMSASSFVTLGLLSFIGNYNNYLWPSLILRDKEKYFVSMGLRSFFSSQGAYGMKWGTIMAACCCIIIPLLLVFFFCEKWIINGITSDAAVKE</sequence>
<organism evidence="9 10">
    <name type="scientific">Muricomes intestini</name>
    <dbReference type="NCBI Taxonomy" id="1796634"/>
    <lineage>
        <taxon>Bacteria</taxon>
        <taxon>Bacillati</taxon>
        <taxon>Bacillota</taxon>
        <taxon>Clostridia</taxon>
        <taxon>Lachnospirales</taxon>
        <taxon>Lachnospiraceae</taxon>
        <taxon>Muricomes</taxon>
    </lineage>
</organism>
<evidence type="ECO:0000259" key="8">
    <source>
        <dbReference type="PROSITE" id="PS50928"/>
    </source>
</evidence>
<dbReference type="InterPro" id="IPR035906">
    <property type="entry name" value="MetI-like_sf"/>
</dbReference>
<dbReference type="AlphaFoldDB" id="A0A4R3K1C9"/>
<dbReference type="PROSITE" id="PS50928">
    <property type="entry name" value="ABC_TM1"/>
    <property type="match status" value="1"/>
</dbReference>
<accession>A0A4R3K1C9</accession>
<evidence type="ECO:0000256" key="5">
    <source>
        <dbReference type="ARBA" id="ARBA00022989"/>
    </source>
</evidence>
<feature type="transmembrane region" description="Helical" evidence="7">
    <location>
        <begin position="12"/>
        <end position="32"/>
    </location>
</feature>
<keyword evidence="6 7" id="KW-0472">Membrane</keyword>
<feature type="transmembrane region" description="Helical" evidence="7">
    <location>
        <begin position="182"/>
        <end position="204"/>
    </location>
</feature>
<dbReference type="SUPFAM" id="SSF161098">
    <property type="entry name" value="MetI-like"/>
    <property type="match status" value="1"/>
</dbReference>
<feature type="transmembrane region" description="Helical" evidence="7">
    <location>
        <begin position="77"/>
        <end position="100"/>
    </location>
</feature>
<keyword evidence="10" id="KW-1185">Reference proteome</keyword>
<dbReference type="GO" id="GO:0005886">
    <property type="term" value="C:plasma membrane"/>
    <property type="evidence" value="ECO:0007669"/>
    <property type="project" value="UniProtKB-SubCell"/>
</dbReference>
<dbReference type="Proteomes" id="UP000295726">
    <property type="component" value="Unassembled WGS sequence"/>
</dbReference>
<feature type="transmembrane region" description="Helical" evidence="7">
    <location>
        <begin position="107"/>
        <end position="129"/>
    </location>
</feature>
<dbReference type="GO" id="GO:0055085">
    <property type="term" value="P:transmembrane transport"/>
    <property type="evidence" value="ECO:0007669"/>
    <property type="project" value="InterPro"/>
</dbReference>
<proteinExistence type="inferred from homology"/>
<dbReference type="InterPro" id="IPR000515">
    <property type="entry name" value="MetI-like"/>
</dbReference>
<feature type="transmembrane region" description="Helical" evidence="7">
    <location>
        <begin position="243"/>
        <end position="264"/>
    </location>
</feature>
<evidence type="ECO:0000256" key="7">
    <source>
        <dbReference type="RuleBase" id="RU363032"/>
    </source>
</evidence>
<evidence type="ECO:0000313" key="9">
    <source>
        <dbReference type="EMBL" id="TCS74674.1"/>
    </source>
</evidence>
<protein>
    <submittedName>
        <fullName evidence="9">Carbohydrate ABC transporter membrane protein 2 (CUT1 family)</fullName>
    </submittedName>
</protein>
<comment type="similarity">
    <text evidence="7">Belongs to the binding-protein-dependent transport system permease family.</text>
</comment>
<keyword evidence="2 7" id="KW-0813">Transport</keyword>
<evidence type="ECO:0000313" key="10">
    <source>
        <dbReference type="Proteomes" id="UP000295726"/>
    </source>
</evidence>
<feature type="transmembrane region" description="Helical" evidence="7">
    <location>
        <begin position="141"/>
        <end position="161"/>
    </location>
</feature>
<comment type="subcellular location">
    <subcellularLocation>
        <location evidence="1 7">Cell membrane</location>
        <topology evidence="1 7">Multi-pass membrane protein</topology>
    </subcellularLocation>
</comment>
<keyword evidence="5 7" id="KW-1133">Transmembrane helix</keyword>
<comment type="caution">
    <text evidence="9">The sequence shown here is derived from an EMBL/GenBank/DDBJ whole genome shotgun (WGS) entry which is preliminary data.</text>
</comment>
<keyword evidence="4 7" id="KW-0812">Transmembrane</keyword>
<evidence type="ECO:0000256" key="4">
    <source>
        <dbReference type="ARBA" id="ARBA00022692"/>
    </source>
</evidence>
<name>A0A4R3K1C9_9FIRM</name>
<evidence type="ECO:0000256" key="2">
    <source>
        <dbReference type="ARBA" id="ARBA00022448"/>
    </source>
</evidence>
<evidence type="ECO:0000256" key="6">
    <source>
        <dbReference type="ARBA" id="ARBA00023136"/>
    </source>
</evidence>
<dbReference type="PANTHER" id="PTHR43744:SF12">
    <property type="entry name" value="ABC TRANSPORTER PERMEASE PROTEIN MG189-RELATED"/>
    <property type="match status" value="1"/>
</dbReference>
<dbReference type="PANTHER" id="PTHR43744">
    <property type="entry name" value="ABC TRANSPORTER PERMEASE PROTEIN MG189-RELATED-RELATED"/>
    <property type="match status" value="1"/>
</dbReference>
<dbReference type="EMBL" id="SLZZ01000036">
    <property type="protein sequence ID" value="TCS74674.1"/>
    <property type="molecule type" value="Genomic_DNA"/>
</dbReference>
<feature type="domain" description="ABC transmembrane type-1" evidence="8">
    <location>
        <begin position="72"/>
        <end position="264"/>
    </location>
</feature>
<dbReference type="RefSeq" id="WP_165920977.1">
    <property type="nucleotide sequence ID" value="NZ_SLZZ01000036.1"/>
</dbReference>
<dbReference type="CDD" id="cd06261">
    <property type="entry name" value="TM_PBP2"/>
    <property type="match status" value="1"/>
</dbReference>
<keyword evidence="3" id="KW-1003">Cell membrane</keyword>
<gene>
    <name evidence="9" type="ORF">EDD59_13616</name>
</gene>
<dbReference type="Gene3D" id="1.10.3720.10">
    <property type="entry name" value="MetI-like"/>
    <property type="match status" value="1"/>
</dbReference>
<evidence type="ECO:0000256" key="1">
    <source>
        <dbReference type="ARBA" id="ARBA00004651"/>
    </source>
</evidence>
<dbReference type="Pfam" id="PF00528">
    <property type="entry name" value="BPD_transp_1"/>
    <property type="match status" value="1"/>
</dbReference>
<evidence type="ECO:0000256" key="3">
    <source>
        <dbReference type="ARBA" id="ARBA00022475"/>
    </source>
</evidence>